<proteinExistence type="predicted"/>
<evidence type="ECO:0000313" key="1">
    <source>
        <dbReference type="EMBL" id="KAJ9074521.1"/>
    </source>
</evidence>
<accession>A0ACC2TJ17</accession>
<organism evidence="1 2">
    <name type="scientific">Entomophthora muscae</name>
    <dbReference type="NCBI Taxonomy" id="34485"/>
    <lineage>
        <taxon>Eukaryota</taxon>
        <taxon>Fungi</taxon>
        <taxon>Fungi incertae sedis</taxon>
        <taxon>Zoopagomycota</taxon>
        <taxon>Entomophthoromycotina</taxon>
        <taxon>Entomophthoromycetes</taxon>
        <taxon>Entomophthorales</taxon>
        <taxon>Entomophthoraceae</taxon>
        <taxon>Entomophthora</taxon>
    </lineage>
</organism>
<sequence>MNTYNFSSYTGKLEIKFSPIFGSVHPANLCLAILAIGYLRSQLDGKADAEILRSPTLLRFKRQRKMLHIPVWPKRFNQGILQILAKVFQENQVRVSNLDYVSLCQLITTAENAASALEPPASKENLSSSVNEITPLGYLNYVLFNLDFGTLNRFYDAIHSMLYGDFDVDKPDVFRESEFGLFLREQVCQFENMGFVEQQGFIEKVEEFISEDSDILTTDVSLKEIDRVFDEAIARLKLADIDLETTFDLVFRNLGGDCLSGGAKLLFVRYLDCLAAGDFEASFNSLNKFFEGGFVENSEFSALNLGILNYNFRYDGVAADFFIEVLQIAARNDNQACMDLGFYWIVKLGSKTDNPIVRDKIKELLGSHWHVQLLEQLIEDKTPHAAACRTMLNYEMILQGRSPQSVISSSNPNSMGHWEHYGKPALTHASNLSGKQDEHLLLLAERLMDAGQAAAVGDILQLIKTISPTYKSCFLIPAWKVLELRLQFEQELTCGNASKAQMTLANLEDILFEHRLYKTTVHIYQARLLSVQNDPSRAMTILYDALANDSLLSYSRLLLNFALFELFMSRGRFTEAISIAYAALELCRSGSHFGAWTTASLALADAMASSSDDFAGQAQIVLAEIEDKIGTPNPWFNLIQGKIEMTFFNKSADPQQQKIHLKKAIDHFQETITGFSKNPFEPKLQVAKFFYEAATRLYARLEKI</sequence>
<name>A0ACC2TJ17_9FUNG</name>
<dbReference type="Proteomes" id="UP001165960">
    <property type="component" value="Unassembled WGS sequence"/>
</dbReference>
<protein>
    <submittedName>
        <fullName evidence="1">Uncharacterized protein</fullName>
    </submittedName>
</protein>
<dbReference type="EMBL" id="QTSX02002855">
    <property type="protein sequence ID" value="KAJ9074521.1"/>
    <property type="molecule type" value="Genomic_DNA"/>
</dbReference>
<evidence type="ECO:0000313" key="2">
    <source>
        <dbReference type="Proteomes" id="UP001165960"/>
    </source>
</evidence>
<gene>
    <name evidence="1" type="ORF">DSO57_1005544</name>
</gene>
<reference evidence="1" key="1">
    <citation type="submission" date="2022-04" db="EMBL/GenBank/DDBJ databases">
        <title>Genome of the entomopathogenic fungus Entomophthora muscae.</title>
        <authorList>
            <person name="Elya C."/>
            <person name="Lovett B.R."/>
            <person name="Lee E."/>
            <person name="Macias A.M."/>
            <person name="Hajek A.E."/>
            <person name="De Bivort B.L."/>
            <person name="Kasson M.T."/>
            <person name="De Fine Licht H.H."/>
            <person name="Stajich J.E."/>
        </authorList>
    </citation>
    <scope>NUCLEOTIDE SEQUENCE</scope>
    <source>
        <strain evidence="1">Berkeley</strain>
    </source>
</reference>
<comment type="caution">
    <text evidence="1">The sequence shown here is derived from an EMBL/GenBank/DDBJ whole genome shotgun (WGS) entry which is preliminary data.</text>
</comment>
<keyword evidence="2" id="KW-1185">Reference proteome</keyword>